<evidence type="ECO:0000313" key="1">
    <source>
        <dbReference type="EMBL" id="TKW03040.1"/>
    </source>
</evidence>
<dbReference type="AlphaFoldDB" id="A0A4U6TKN3"/>
<dbReference type="EMBL" id="CM016558">
    <property type="protein sequence ID" value="TKW03040.1"/>
    <property type="molecule type" value="Genomic_DNA"/>
</dbReference>
<evidence type="ECO:0000313" key="2">
    <source>
        <dbReference type="Proteomes" id="UP000298652"/>
    </source>
</evidence>
<organism evidence="1 2">
    <name type="scientific">Setaria viridis</name>
    <name type="common">Green bristlegrass</name>
    <name type="synonym">Setaria italica subsp. viridis</name>
    <dbReference type="NCBI Taxonomy" id="4556"/>
    <lineage>
        <taxon>Eukaryota</taxon>
        <taxon>Viridiplantae</taxon>
        <taxon>Streptophyta</taxon>
        <taxon>Embryophyta</taxon>
        <taxon>Tracheophyta</taxon>
        <taxon>Spermatophyta</taxon>
        <taxon>Magnoliopsida</taxon>
        <taxon>Liliopsida</taxon>
        <taxon>Poales</taxon>
        <taxon>Poaceae</taxon>
        <taxon>PACMAD clade</taxon>
        <taxon>Panicoideae</taxon>
        <taxon>Panicodae</taxon>
        <taxon>Paniceae</taxon>
        <taxon>Cenchrinae</taxon>
        <taxon>Setaria</taxon>
    </lineage>
</organism>
<reference evidence="1" key="1">
    <citation type="submission" date="2019-03" db="EMBL/GenBank/DDBJ databases">
        <title>WGS assembly of Setaria viridis.</title>
        <authorList>
            <person name="Huang P."/>
            <person name="Jenkins J."/>
            <person name="Grimwood J."/>
            <person name="Barry K."/>
            <person name="Healey A."/>
            <person name="Mamidi S."/>
            <person name="Sreedasyam A."/>
            <person name="Shu S."/>
            <person name="Feldman M."/>
            <person name="Wu J."/>
            <person name="Yu Y."/>
            <person name="Chen C."/>
            <person name="Johnson J."/>
            <person name="Rokhsar D."/>
            <person name="Baxter I."/>
            <person name="Schmutz J."/>
            <person name="Brutnell T."/>
            <person name="Kellogg E."/>
        </authorList>
    </citation>
    <scope>NUCLEOTIDE SEQUENCE [LARGE SCALE GENOMIC DNA]</scope>
</reference>
<protein>
    <submittedName>
        <fullName evidence="1">Uncharacterized protein</fullName>
    </submittedName>
</protein>
<accession>A0A4U6TKN3</accession>
<proteinExistence type="predicted"/>
<name>A0A4U6TKN3_SETVI</name>
<keyword evidence="2" id="KW-1185">Reference proteome</keyword>
<gene>
    <name evidence="1" type="ORF">SEVIR_7G040605v2</name>
</gene>
<sequence length="49" mass="5690">MELTSGAAVKIATKHQQLKPRFALELDGLNCFETLVPRSWIEESIRWKF</sequence>
<dbReference type="Gramene" id="TKW03040">
    <property type="protein sequence ID" value="TKW03040"/>
    <property type="gene ID" value="SEVIR_7G040605v2"/>
</dbReference>
<dbReference type="Proteomes" id="UP000298652">
    <property type="component" value="Chromosome 7"/>
</dbReference>